<sequence length="159" mass="17061">MTDFWLLPLFPLVWFAASHMIATHSGWRALAARFPQDAAPPSGQRFRFVSGRMGRVHGMPIHYAHCLTVTVGPESLSMSMVWFLRLHSPAFSLPWSQVEAVEPIAGGQDALFRLRGGGAPTEFVLEGRAAQAALAAFDAARGMRAQPPGHGRAGGGTGP</sequence>
<dbReference type="EMBL" id="FOMQ01000017">
    <property type="protein sequence ID" value="SFE17854.1"/>
    <property type="molecule type" value="Genomic_DNA"/>
</dbReference>
<accession>A0A1I1YE47</accession>
<name>A0A1I1YE47_9BURK</name>
<dbReference type="AlphaFoldDB" id="A0A1I1YE47"/>
<gene>
    <name evidence="1" type="ORF">SAMN04489710_11738</name>
</gene>
<proteinExistence type="predicted"/>
<reference evidence="2" key="1">
    <citation type="submission" date="2016-10" db="EMBL/GenBank/DDBJ databases">
        <authorList>
            <person name="Varghese N."/>
            <person name="Submissions S."/>
        </authorList>
    </citation>
    <scope>NUCLEOTIDE SEQUENCE [LARGE SCALE GENOMIC DNA]</scope>
    <source>
        <strain evidence="2">DSM 7481</strain>
    </source>
</reference>
<keyword evidence="2" id="KW-1185">Reference proteome</keyword>
<dbReference type="RefSeq" id="WP_175526087.1">
    <property type="nucleotide sequence ID" value="NZ_FOMQ01000017.1"/>
</dbReference>
<evidence type="ECO:0000313" key="1">
    <source>
        <dbReference type="EMBL" id="SFE17854.1"/>
    </source>
</evidence>
<dbReference type="Proteomes" id="UP000199517">
    <property type="component" value="Unassembled WGS sequence"/>
</dbReference>
<evidence type="ECO:0000313" key="2">
    <source>
        <dbReference type="Proteomes" id="UP000199517"/>
    </source>
</evidence>
<organism evidence="1 2">
    <name type="scientific">Paracidovorax konjaci</name>
    <dbReference type="NCBI Taxonomy" id="32040"/>
    <lineage>
        <taxon>Bacteria</taxon>
        <taxon>Pseudomonadati</taxon>
        <taxon>Pseudomonadota</taxon>
        <taxon>Betaproteobacteria</taxon>
        <taxon>Burkholderiales</taxon>
        <taxon>Comamonadaceae</taxon>
        <taxon>Paracidovorax</taxon>
    </lineage>
</organism>
<dbReference type="STRING" id="32040.SAMN04489710_11738"/>
<protein>
    <submittedName>
        <fullName evidence="1">Uncharacterized protein</fullName>
    </submittedName>
</protein>